<accession>A0A821JNY1</accession>
<feature type="non-terminal residue" evidence="1">
    <location>
        <position position="55"/>
    </location>
</feature>
<dbReference type="AlphaFoldDB" id="A0A821JNY1"/>
<dbReference type="EMBL" id="CAJOBQ010014230">
    <property type="protein sequence ID" value="CAF4720055.1"/>
    <property type="molecule type" value="Genomic_DNA"/>
</dbReference>
<evidence type="ECO:0000313" key="2">
    <source>
        <dbReference type="Proteomes" id="UP000663862"/>
    </source>
</evidence>
<sequence length="55" mass="6157">ISPLDGALKRGTKVSIRCRIPHALSARISLDGVWLDEVTLDNEVFKQQINVPEQE</sequence>
<feature type="non-terminal residue" evidence="1">
    <location>
        <position position="1"/>
    </location>
</feature>
<organism evidence="1 2">
    <name type="scientific">Rotaria socialis</name>
    <dbReference type="NCBI Taxonomy" id="392032"/>
    <lineage>
        <taxon>Eukaryota</taxon>
        <taxon>Metazoa</taxon>
        <taxon>Spiralia</taxon>
        <taxon>Gnathifera</taxon>
        <taxon>Rotifera</taxon>
        <taxon>Eurotatoria</taxon>
        <taxon>Bdelloidea</taxon>
        <taxon>Philodinida</taxon>
        <taxon>Philodinidae</taxon>
        <taxon>Rotaria</taxon>
    </lineage>
</organism>
<gene>
    <name evidence="1" type="ORF">TSG867_LOCUS34031</name>
</gene>
<dbReference type="Proteomes" id="UP000663862">
    <property type="component" value="Unassembled WGS sequence"/>
</dbReference>
<proteinExistence type="predicted"/>
<reference evidence="1" key="1">
    <citation type="submission" date="2021-02" db="EMBL/GenBank/DDBJ databases">
        <authorList>
            <person name="Nowell W R."/>
        </authorList>
    </citation>
    <scope>NUCLEOTIDE SEQUENCE</scope>
</reference>
<name>A0A821JNY1_9BILA</name>
<protein>
    <submittedName>
        <fullName evidence="1">Uncharacterized protein</fullName>
    </submittedName>
</protein>
<evidence type="ECO:0000313" key="1">
    <source>
        <dbReference type="EMBL" id="CAF4720055.1"/>
    </source>
</evidence>
<comment type="caution">
    <text evidence="1">The sequence shown here is derived from an EMBL/GenBank/DDBJ whole genome shotgun (WGS) entry which is preliminary data.</text>
</comment>